<sequence length="68" mass="7464">MTPNLTAFTGVDSQNLPDVMVSVQFVFAIGEELFSTELAILGSFSVSNDGKLDIAQAFRLILMMFWST</sequence>
<name>A0AAW5Z165_9LACO</name>
<accession>A0AAW5Z165</accession>
<dbReference type="AlphaFoldDB" id="A0AAW5Z165"/>
<dbReference type="RefSeq" id="WP_271025087.1">
    <property type="nucleotide sequence ID" value="NZ_JAQIEY010000072.1"/>
</dbReference>
<reference evidence="1" key="1">
    <citation type="submission" date="2023-01" db="EMBL/GenBank/DDBJ databases">
        <title>Sequencing of the bacterial strains from artisanal fermented milk Matsoni.</title>
        <authorList>
            <person name="Rozman V."/>
            <person name="Accetto T."/>
            <person name="Bogovic Matijasic B."/>
        </authorList>
    </citation>
    <scope>NUCLEOTIDE SEQUENCE</scope>
    <source>
        <strain evidence="1">Lbl333</strain>
    </source>
</reference>
<dbReference type="EMBL" id="JAQIEY010000072">
    <property type="protein sequence ID" value="MDA3768762.1"/>
    <property type="molecule type" value="Genomic_DNA"/>
</dbReference>
<organism evidence="1 2">
    <name type="scientific">Lactobacillus delbrueckii</name>
    <dbReference type="NCBI Taxonomy" id="1584"/>
    <lineage>
        <taxon>Bacteria</taxon>
        <taxon>Bacillati</taxon>
        <taxon>Bacillota</taxon>
        <taxon>Bacilli</taxon>
        <taxon>Lactobacillales</taxon>
        <taxon>Lactobacillaceae</taxon>
        <taxon>Lactobacillus</taxon>
    </lineage>
</organism>
<evidence type="ECO:0000313" key="1">
    <source>
        <dbReference type="EMBL" id="MDA3768762.1"/>
    </source>
</evidence>
<gene>
    <name evidence="1" type="ORF">PF586_10265</name>
</gene>
<evidence type="ECO:0000313" key="2">
    <source>
        <dbReference type="Proteomes" id="UP001210502"/>
    </source>
</evidence>
<proteinExistence type="predicted"/>
<comment type="caution">
    <text evidence="1">The sequence shown here is derived from an EMBL/GenBank/DDBJ whole genome shotgun (WGS) entry which is preliminary data.</text>
</comment>
<dbReference type="Proteomes" id="UP001210502">
    <property type="component" value="Unassembled WGS sequence"/>
</dbReference>
<protein>
    <submittedName>
        <fullName evidence="1">Uncharacterized protein</fullName>
    </submittedName>
</protein>